<feature type="compositionally biased region" description="Basic and acidic residues" evidence="2">
    <location>
        <begin position="320"/>
        <end position="331"/>
    </location>
</feature>
<protein>
    <submittedName>
        <fullName evidence="3">CSON010164 protein</fullName>
    </submittedName>
</protein>
<feature type="repeat" description="ANK" evidence="1">
    <location>
        <begin position="89"/>
        <end position="121"/>
    </location>
</feature>
<feature type="region of interest" description="Disordered" evidence="2">
    <location>
        <begin position="178"/>
        <end position="636"/>
    </location>
</feature>
<dbReference type="SMART" id="SM00248">
    <property type="entry name" value="ANK"/>
    <property type="match status" value="3"/>
</dbReference>
<dbReference type="PRINTS" id="PR01415">
    <property type="entry name" value="ANKYRIN"/>
</dbReference>
<feature type="compositionally biased region" description="Polar residues" evidence="2">
    <location>
        <begin position="181"/>
        <end position="195"/>
    </location>
</feature>
<feature type="compositionally biased region" description="Low complexity" evidence="2">
    <location>
        <begin position="385"/>
        <end position="396"/>
    </location>
</feature>
<dbReference type="PANTHER" id="PTHR24149:SF14">
    <property type="entry name" value="ANKYRIN REPEAT DOMAIN 12"/>
    <property type="match status" value="1"/>
</dbReference>
<evidence type="ECO:0000256" key="2">
    <source>
        <dbReference type="SAM" id="MobiDB-lite"/>
    </source>
</evidence>
<dbReference type="Gene3D" id="1.25.40.20">
    <property type="entry name" value="Ankyrin repeat-containing domain"/>
    <property type="match status" value="1"/>
</dbReference>
<feature type="compositionally biased region" description="Low complexity" evidence="2">
    <location>
        <begin position="196"/>
        <end position="238"/>
    </location>
</feature>
<feature type="compositionally biased region" description="Low complexity" evidence="2">
    <location>
        <begin position="509"/>
        <end position="536"/>
    </location>
</feature>
<dbReference type="Pfam" id="PF00023">
    <property type="entry name" value="Ank"/>
    <property type="match status" value="1"/>
</dbReference>
<feature type="region of interest" description="Disordered" evidence="2">
    <location>
        <begin position="1"/>
        <end position="56"/>
    </location>
</feature>
<dbReference type="PANTHER" id="PTHR24149">
    <property type="entry name" value="ANKYRIN REPEAT DOMAIN-CONTAINING PROTEIN 12"/>
    <property type="match status" value="1"/>
</dbReference>
<dbReference type="OMA" id="DANFRME"/>
<dbReference type="PROSITE" id="PS50088">
    <property type="entry name" value="ANK_REPEAT"/>
    <property type="match status" value="3"/>
</dbReference>
<dbReference type="InterPro" id="IPR036770">
    <property type="entry name" value="Ankyrin_rpt-contain_sf"/>
</dbReference>
<feature type="compositionally biased region" description="Low complexity" evidence="2">
    <location>
        <begin position="607"/>
        <end position="617"/>
    </location>
</feature>
<gene>
    <name evidence="3" type="primary">CSON010164</name>
</gene>
<dbReference type="VEuPathDB" id="VectorBase:CSON010164"/>
<organism evidence="3">
    <name type="scientific">Culicoides sonorensis</name>
    <name type="common">Biting midge</name>
    <dbReference type="NCBI Taxonomy" id="179676"/>
    <lineage>
        <taxon>Eukaryota</taxon>
        <taxon>Metazoa</taxon>
        <taxon>Ecdysozoa</taxon>
        <taxon>Arthropoda</taxon>
        <taxon>Hexapoda</taxon>
        <taxon>Insecta</taxon>
        <taxon>Pterygota</taxon>
        <taxon>Neoptera</taxon>
        <taxon>Endopterygota</taxon>
        <taxon>Diptera</taxon>
        <taxon>Nematocera</taxon>
        <taxon>Chironomoidea</taxon>
        <taxon>Ceratopogonidae</taxon>
        <taxon>Ceratopogoninae</taxon>
        <taxon>Culicoides</taxon>
        <taxon>Monoculicoides</taxon>
    </lineage>
</organism>
<dbReference type="EMBL" id="UFQT01000040">
    <property type="protein sequence ID" value="SSX18629.1"/>
    <property type="molecule type" value="Genomic_DNA"/>
</dbReference>
<accession>A0A336LPW3</accession>
<dbReference type="PROSITE" id="PS50297">
    <property type="entry name" value="ANK_REP_REGION"/>
    <property type="match status" value="3"/>
</dbReference>
<feature type="compositionally biased region" description="Low complexity" evidence="2">
    <location>
        <begin position="431"/>
        <end position="445"/>
    </location>
</feature>
<feature type="compositionally biased region" description="Basic and acidic residues" evidence="2">
    <location>
        <begin position="262"/>
        <end position="282"/>
    </location>
</feature>
<dbReference type="InterPro" id="IPR002110">
    <property type="entry name" value="Ankyrin_rpt"/>
</dbReference>
<dbReference type="InterPro" id="IPR053210">
    <property type="entry name" value="ANKRD12"/>
</dbReference>
<feature type="compositionally biased region" description="Low complexity" evidence="2">
    <location>
        <begin position="1"/>
        <end position="11"/>
    </location>
</feature>
<keyword evidence="1" id="KW-0040">ANK repeat</keyword>
<name>A0A336LPW3_CULSO</name>
<evidence type="ECO:0000256" key="1">
    <source>
        <dbReference type="PROSITE-ProRule" id="PRU00023"/>
    </source>
</evidence>
<dbReference type="Pfam" id="PF12796">
    <property type="entry name" value="Ank_2"/>
    <property type="match status" value="1"/>
</dbReference>
<feature type="repeat" description="ANK" evidence="1">
    <location>
        <begin position="56"/>
        <end position="88"/>
    </location>
</feature>
<feature type="repeat" description="ANK" evidence="1">
    <location>
        <begin position="122"/>
        <end position="154"/>
    </location>
</feature>
<proteinExistence type="predicted"/>
<dbReference type="SUPFAM" id="SSF48403">
    <property type="entry name" value="Ankyrin repeat"/>
    <property type="match status" value="1"/>
</dbReference>
<dbReference type="GO" id="GO:0005654">
    <property type="term" value="C:nucleoplasm"/>
    <property type="evidence" value="ECO:0007669"/>
    <property type="project" value="TreeGrafter"/>
</dbReference>
<dbReference type="AlphaFoldDB" id="A0A336LPW3"/>
<feature type="compositionally biased region" description="Low complexity" evidence="2">
    <location>
        <begin position="332"/>
        <end position="349"/>
    </location>
</feature>
<reference evidence="3" key="1">
    <citation type="submission" date="2018-07" db="EMBL/GenBank/DDBJ databases">
        <authorList>
            <person name="Quirk P.G."/>
            <person name="Krulwich T.A."/>
        </authorList>
    </citation>
    <scope>NUCLEOTIDE SEQUENCE</scope>
</reference>
<sequence>MPGTSRPRGIGSSRGGVTAAPMSERQQMALLMQMTSTSQGEMSPGTPARSRDRNERGETALHVAAIKGDMESVKKLLEQGNDANTPDFAGWTPLHEACNHSHYNVAQLLIKSGADVNAKAFEDNTPLHDAAIVGNLKLVKLLIEKGADPLAKNRKGKTPCDLASAAVYSYMNQAKEAAMNRTGQQSKKPTSVTSGSTPLSSDTLKKSSSNTTSSTDDPEESTNSANHVSSNNNSSNNNSKDESDVYEFNASKESSVTSGAGVEEKVDSSKSNEKPFDDKNGGDGDNCNNTTSSSGSVSKRPFNEVDANEEGTGSSTTENDEIKRKKRKEGETTNSNKETSNSSGKSNSNARTPIRQEKGSKIPGPASKTMGIGSKPSVSNESKKSPCASPKPAPKSTDSDGEPDDQKTNVTGTNDGTPKVPPLKIVIPQQSSSGDTGDSGNSRNGKNASARNHPALPYVVASSNSNDSNADKESSSSRCNSPVDPLKSDEKLDKNSSERPPRVLRSSHRTGGQSSSSADRSSNNSSPQLQNNSSTPSPAPPTGDEKGSSSQQTGSSNNNSPATQSNTENEKETNSPQPANTNTTSVASTVNSNEIHPRKRKIRASKEQQQASQSTQETKPEEKPSDSEVHPHDQPITNCYQMYINLRKQIDKRLRSLFPVQPKPPQGFKDYLLNRRSYVLQGKTPSEPTITIPSTVPGPMKDLFTIQEKERYKLKMQHIVEKEKLVLAVEQEILRVHGRAARALANQSLPFSVCSILKDQEVYNVITPEQEQKDLNARSRYNGRLFLSWLQDVDDKWEKIKEAMLLRHHNEAESLHAVQRMDWEWKLKELSLCEWKSKPEIDEILVPQVHVSDDFDLLPA</sequence>
<feature type="compositionally biased region" description="Low complexity" evidence="2">
    <location>
        <begin position="548"/>
        <end position="560"/>
    </location>
</feature>
<feature type="compositionally biased region" description="Low complexity" evidence="2">
    <location>
        <begin position="579"/>
        <end position="593"/>
    </location>
</feature>
<feature type="compositionally biased region" description="Basic and acidic residues" evidence="2">
    <location>
        <begin position="618"/>
        <end position="633"/>
    </location>
</feature>
<feature type="compositionally biased region" description="Basic and acidic residues" evidence="2">
    <location>
        <begin position="486"/>
        <end position="501"/>
    </location>
</feature>
<evidence type="ECO:0000313" key="3">
    <source>
        <dbReference type="EMBL" id="SSX18629.1"/>
    </source>
</evidence>